<evidence type="ECO:0000313" key="1">
    <source>
        <dbReference type="RefSeq" id="XP_059604423.1"/>
    </source>
</evidence>
<dbReference type="VEuPathDB" id="FungiDB:An12g03820"/>
<reference evidence="1" key="1">
    <citation type="submission" date="2025-02" db="EMBL/GenBank/DDBJ databases">
        <authorList>
            <consortium name="NCBI Genome Project"/>
        </authorList>
    </citation>
    <scope>NUCLEOTIDE SEQUENCE</scope>
</reference>
<sequence>MDGLTQISAFSWARTPYSERHLGTTFTIIMAETTEVTGETHHQFRYTLQERGNDILLYAAMVTSRLMRWHSRCRSFGEMVDRDGIQWTASQAHSLKA</sequence>
<organism evidence="1">
    <name type="scientific">Aspergillus niger</name>
    <dbReference type="NCBI Taxonomy" id="5061"/>
    <lineage>
        <taxon>Eukaryota</taxon>
        <taxon>Fungi</taxon>
        <taxon>Dikarya</taxon>
        <taxon>Ascomycota</taxon>
        <taxon>Pezizomycotina</taxon>
        <taxon>Eurotiomycetes</taxon>
        <taxon>Eurotiomycetidae</taxon>
        <taxon>Eurotiales</taxon>
        <taxon>Aspergillaceae</taxon>
        <taxon>Aspergillus</taxon>
        <taxon>Aspergillus subgen. Circumdati</taxon>
    </lineage>
</organism>
<dbReference type="AlphaFoldDB" id="A0AAJ8BWT7"/>
<proteinExistence type="predicted"/>
<dbReference type="GeneID" id="84592543"/>
<reference evidence="1" key="2">
    <citation type="submission" date="2025-08" db="UniProtKB">
        <authorList>
            <consortium name="RefSeq"/>
        </authorList>
    </citation>
    <scope>IDENTIFICATION</scope>
</reference>
<protein>
    <submittedName>
        <fullName evidence="1">Uncharacterized protein</fullName>
    </submittedName>
</protein>
<gene>
    <name evidence="1" type="ORF">An12g03820</name>
</gene>
<accession>A0AAJ8BWT7</accession>
<dbReference type="RefSeq" id="XP_059604423.1">
    <property type="nucleotide sequence ID" value="XM_059750825.1"/>
</dbReference>
<name>A0AAJ8BWT7_ASPNG</name>
<dbReference type="KEGG" id="ang:An12g03820"/>